<gene>
    <name evidence="3" type="ORF">BJY26_002611</name>
</gene>
<keyword evidence="3" id="KW-0456">Lyase</keyword>
<evidence type="ECO:0000256" key="1">
    <source>
        <dbReference type="ARBA" id="ARBA00023277"/>
    </source>
</evidence>
<feature type="domain" description="Xylose isomerase-like TIM barrel" evidence="2">
    <location>
        <begin position="30"/>
        <end position="265"/>
    </location>
</feature>
<dbReference type="InterPro" id="IPR050312">
    <property type="entry name" value="IolE/XylAMocC-like"/>
</dbReference>
<dbReference type="EMBL" id="JACBZP010000001">
    <property type="protein sequence ID" value="NYI68305.1"/>
    <property type="molecule type" value="Genomic_DNA"/>
</dbReference>
<dbReference type="SUPFAM" id="SSF51658">
    <property type="entry name" value="Xylose isomerase-like"/>
    <property type="match status" value="1"/>
</dbReference>
<keyword evidence="4" id="KW-1185">Reference proteome</keyword>
<organism evidence="3 4">
    <name type="scientific">Spelaeicoccus albus</name>
    <dbReference type="NCBI Taxonomy" id="1280376"/>
    <lineage>
        <taxon>Bacteria</taxon>
        <taxon>Bacillati</taxon>
        <taxon>Actinomycetota</taxon>
        <taxon>Actinomycetes</taxon>
        <taxon>Micrococcales</taxon>
        <taxon>Brevibacteriaceae</taxon>
        <taxon>Spelaeicoccus</taxon>
    </lineage>
</organism>
<dbReference type="InterPro" id="IPR013022">
    <property type="entry name" value="Xyl_isomerase-like_TIM-brl"/>
</dbReference>
<dbReference type="Gene3D" id="3.20.20.150">
    <property type="entry name" value="Divalent-metal-dependent TIM barrel enzymes"/>
    <property type="match status" value="1"/>
</dbReference>
<protein>
    <submittedName>
        <fullName evidence="3">Inosose dehydratase</fullName>
        <ecNumber evidence="3">4.2.1.44</ecNumber>
    </submittedName>
</protein>
<dbReference type="Proteomes" id="UP000539111">
    <property type="component" value="Unassembled WGS sequence"/>
</dbReference>
<reference evidence="3 4" key="1">
    <citation type="submission" date="2020-07" db="EMBL/GenBank/DDBJ databases">
        <title>Sequencing the genomes of 1000 actinobacteria strains.</title>
        <authorList>
            <person name="Klenk H.-P."/>
        </authorList>
    </citation>
    <scope>NUCLEOTIDE SEQUENCE [LARGE SCALE GENOMIC DNA]</scope>
    <source>
        <strain evidence="3 4">DSM 26341</strain>
    </source>
</reference>
<keyword evidence="1" id="KW-0119">Carbohydrate metabolism</keyword>
<dbReference type="EC" id="4.2.1.44" evidence="3"/>
<dbReference type="AlphaFoldDB" id="A0A7Z0D3S1"/>
<dbReference type="Pfam" id="PF01261">
    <property type="entry name" value="AP_endonuc_2"/>
    <property type="match status" value="1"/>
</dbReference>
<evidence type="ECO:0000313" key="3">
    <source>
        <dbReference type="EMBL" id="NYI68305.1"/>
    </source>
</evidence>
<dbReference type="PANTHER" id="PTHR12110">
    <property type="entry name" value="HYDROXYPYRUVATE ISOMERASE"/>
    <property type="match status" value="1"/>
</dbReference>
<dbReference type="RefSeq" id="WP_179428668.1">
    <property type="nucleotide sequence ID" value="NZ_JACBZP010000001.1"/>
</dbReference>
<dbReference type="GO" id="GO:0050114">
    <property type="term" value="F:myo-inosose-2 dehydratase activity"/>
    <property type="evidence" value="ECO:0007669"/>
    <property type="project" value="UniProtKB-EC"/>
</dbReference>
<sequence length="301" mass="33250">MSTVTIGTAPDSWGVWFADDPEQTPWQRFLDEAADAGYRWIELGPYGYLPTDPEVLRAELERRDLQVAAGTVFTAFHRGADQWHEAWEPARKVAELTAAVGGKHIVVIPAMWRDDVTGQPVESGELTAGQWDDLCAGHDKLGRILADDYGLAQQFHPHADSHVGAQPDIERILQATDPAFFNLCLDTGHAEYCGASSLDLIRQYPDRIGYLHLKQIDPAVLAHVRENDLTWAAANKAGVMVEPPAGLPDLRSVIDAVEALDKDIFGVVEQDMYPVPFDVPLPIARRTKDYLLSCGSRTTIN</sequence>
<comment type="caution">
    <text evidence="3">The sequence shown here is derived from an EMBL/GenBank/DDBJ whole genome shotgun (WGS) entry which is preliminary data.</text>
</comment>
<dbReference type="PANTHER" id="PTHR12110:SF41">
    <property type="entry name" value="INOSOSE DEHYDRATASE"/>
    <property type="match status" value="1"/>
</dbReference>
<evidence type="ECO:0000313" key="4">
    <source>
        <dbReference type="Proteomes" id="UP000539111"/>
    </source>
</evidence>
<evidence type="ECO:0000259" key="2">
    <source>
        <dbReference type="Pfam" id="PF01261"/>
    </source>
</evidence>
<dbReference type="InterPro" id="IPR036237">
    <property type="entry name" value="Xyl_isomerase-like_sf"/>
</dbReference>
<accession>A0A7Z0D3S1</accession>
<proteinExistence type="predicted"/>
<name>A0A7Z0D3S1_9MICO</name>